<dbReference type="Gramene" id="C.cajan_16295.t">
    <property type="protein sequence ID" value="C.cajan_16295.t.cds1"/>
    <property type="gene ID" value="C.cajan_16295"/>
</dbReference>
<keyword evidence="3" id="KW-1185">Reference proteome</keyword>
<dbReference type="EMBL" id="CM003610">
    <property type="protein sequence ID" value="KYP62245.1"/>
    <property type="molecule type" value="Genomic_DNA"/>
</dbReference>
<evidence type="ECO:0000313" key="3">
    <source>
        <dbReference type="Proteomes" id="UP000075243"/>
    </source>
</evidence>
<name>A0A151T5D1_CAJCA</name>
<protein>
    <submittedName>
        <fullName evidence="2">Retrovirus-related Pol polyprotein from transposon TNT 1-94</fullName>
    </submittedName>
</protein>
<reference evidence="2 3" key="1">
    <citation type="journal article" date="2012" name="Nat. Biotechnol.">
        <title>Draft genome sequence of pigeonpea (Cajanus cajan), an orphan legume crop of resource-poor farmers.</title>
        <authorList>
            <person name="Varshney R.K."/>
            <person name="Chen W."/>
            <person name="Li Y."/>
            <person name="Bharti A.K."/>
            <person name="Saxena R.K."/>
            <person name="Schlueter J.A."/>
            <person name="Donoghue M.T."/>
            <person name="Azam S."/>
            <person name="Fan G."/>
            <person name="Whaley A.M."/>
            <person name="Farmer A.D."/>
            <person name="Sheridan J."/>
            <person name="Iwata A."/>
            <person name="Tuteja R."/>
            <person name="Penmetsa R.V."/>
            <person name="Wu W."/>
            <person name="Upadhyaya H.D."/>
            <person name="Yang S.P."/>
            <person name="Shah T."/>
            <person name="Saxena K.B."/>
            <person name="Michael T."/>
            <person name="McCombie W.R."/>
            <person name="Yang B."/>
            <person name="Zhang G."/>
            <person name="Yang H."/>
            <person name="Wang J."/>
            <person name="Spillane C."/>
            <person name="Cook D.R."/>
            <person name="May G.D."/>
            <person name="Xu X."/>
            <person name="Jackson S.A."/>
        </authorList>
    </citation>
    <scope>NUCLEOTIDE SEQUENCE [LARGE SCALE GENOMIC DNA]</scope>
    <source>
        <strain evidence="3">cv. Asha</strain>
    </source>
</reference>
<proteinExistence type="predicted"/>
<sequence length="66" mass="7492">MVSVRTFLSVVVAKGWDIYQLDVHNAFLHEDLEEEVYMRFPPGFFVGSPGSACKLQRSLYGLKQSP</sequence>
<dbReference type="Proteomes" id="UP000075243">
    <property type="component" value="Chromosome 8"/>
</dbReference>
<organism evidence="2 3">
    <name type="scientific">Cajanus cajan</name>
    <name type="common">Pigeon pea</name>
    <name type="synonym">Cajanus indicus</name>
    <dbReference type="NCBI Taxonomy" id="3821"/>
    <lineage>
        <taxon>Eukaryota</taxon>
        <taxon>Viridiplantae</taxon>
        <taxon>Streptophyta</taxon>
        <taxon>Embryophyta</taxon>
        <taxon>Tracheophyta</taxon>
        <taxon>Spermatophyta</taxon>
        <taxon>Magnoliopsida</taxon>
        <taxon>eudicotyledons</taxon>
        <taxon>Gunneridae</taxon>
        <taxon>Pentapetalae</taxon>
        <taxon>rosids</taxon>
        <taxon>fabids</taxon>
        <taxon>Fabales</taxon>
        <taxon>Fabaceae</taxon>
        <taxon>Papilionoideae</taxon>
        <taxon>50 kb inversion clade</taxon>
        <taxon>NPAAA clade</taxon>
        <taxon>indigoferoid/millettioid clade</taxon>
        <taxon>Phaseoleae</taxon>
        <taxon>Cajanus</taxon>
    </lineage>
</organism>
<feature type="domain" description="Reverse transcriptase Ty1/copia-type" evidence="1">
    <location>
        <begin position="3"/>
        <end position="66"/>
    </location>
</feature>
<dbReference type="InterPro" id="IPR013103">
    <property type="entry name" value="RVT_2"/>
</dbReference>
<evidence type="ECO:0000313" key="2">
    <source>
        <dbReference type="EMBL" id="KYP62245.1"/>
    </source>
</evidence>
<accession>A0A151T5D1</accession>
<gene>
    <name evidence="2" type="ORF">KK1_016772</name>
</gene>
<evidence type="ECO:0000259" key="1">
    <source>
        <dbReference type="Pfam" id="PF07727"/>
    </source>
</evidence>
<dbReference type="Pfam" id="PF07727">
    <property type="entry name" value="RVT_2"/>
    <property type="match status" value="1"/>
</dbReference>
<dbReference type="STRING" id="3821.A0A151T5D1"/>
<dbReference type="AlphaFoldDB" id="A0A151T5D1"/>